<reference evidence="3" key="2">
    <citation type="submission" date="2020-04" db="EMBL/GenBank/DDBJ databases">
        <authorList>
            <consortium name="NCBI Genome Project"/>
        </authorList>
    </citation>
    <scope>NUCLEOTIDE SEQUENCE</scope>
    <source>
        <strain evidence="3">CBS 342.82</strain>
    </source>
</reference>
<evidence type="ECO:0000313" key="3">
    <source>
        <dbReference type="RefSeq" id="XP_033457540.1"/>
    </source>
</evidence>
<feature type="region of interest" description="Disordered" evidence="1">
    <location>
        <begin position="1"/>
        <end position="24"/>
    </location>
</feature>
<gene>
    <name evidence="3" type="ORF">K489DRAFT_382442</name>
</gene>
<accession>A0A6J3LYZ1</accession>
<dbReference type="RefSeq" id="XP_033457540.1">
    <property type="nucleotide sequence ID" value="XM_033605372.1"/>
</dbReference>
<dbReference type="GeneID" id="54363172"/>
<proteinExistence type="predicted"/>
<sequence length="94" mass="11077">MRLAHPPQGGPGQREGARRPKRSIIEGPRILNEIHCCFRSCLMQSYMMMDEYCVTQIHRSTQQRHEVRQMSWSEWVSDAVEDQVVYVANDNVQW</sequence>
<reference evidence="3" key="1">
    <citation type="submission" date="2020-01" db="EMBL/GenBank/DDBJ databases">
        <authorList>
            <consortium name="DOE Joint Genome Institute"/>
            <person name="Haridas S."/>
            <person name="Albert R."/>
            <person name="Binder M."/>
            <person name="Bloem J."/>
            <person name="Labutti K."/>
            <person name="Salamov A."/>
            <person name="Andreopoulos B."/>
            <person name="Baker S.E."/>
            <person name="Barry K."/>
            <person name="Bills G."/>
            <person name="Bluhm B.H."/>
            <person name="Cannon C."/>
            <person name="Castanera R."/>
            <person name="Culley D.E."/>
            <person name="Daum C."/>
            <person name="Ezra D."/>
            <person name="Gonzalez J.B."/>
            <person name="Henrissat B."/>
            <person name="Kuo A."/>
            <person name="Liang C."/>
            <person name="Lipzen A."/>
            <person name="Lutzoni F."/>
            <person name="Magnuson J."/>
            <person name="Mondo S."/>
            <person name="Nolan M."/>
            <person name="Ohm R."/>
            <person name="Pangilinan J."/>
            <person name="Park H.-J."/>
            <person name="Ramirez L."/>
            <person name="Alfaro M."/>
            <person name="Sun H."/>
            <person name="Tritt A."/>
            <person name="Yoshinaga Y."/>
            <person name="Zwiers L.-H."/>
            <person name="Turgeon B.G."/>
            <person name="Goodwin S.B."/>
            <person name="Spatafora J.W."/>
            <person name="Crous P.W."/>
            <person name="Grigoriev I.V."/>
        </authorList>
    </citation>
    <scope>NUCLEOTIDE SEQUENCE</scope>
    <source>
        <strain evidence="3">CBS 342.82</strain>
    </source>
</reference>
<dbReference type="AlphaFoldDB" id="A0A6J3LYZ1"/>
<organism evidence="3">
    <name type="scientific">Dissoconium aciculare CBS 342.82</name>
    <dbReference type="NCBI Taxonomy" id="1314786"/>
    <lineage>
        <taxon>Eukaryota</taxon>
        <taxon>Fungi</taxon>
        <taxon>Dikarya</taxon>
        <taxon>Ascomycota</taxon>
        <taxon>Pezizomycotina</taxon>
        <taxon>Dothideomycetes</taxon>
        <taxon>Dothideomycetidae</taxon>
        <taxon>Mycosphaerellales</taxon>
        <taxon>Dissoconiaceae</taxon>
        <taxon>Dissoconium</taxon>
    </lineage>
</organism>
<evidence type="ECO:0000313" key="2">
    <source>
        <dbReference type="Proteomes" id="UP000504637"/>
    </source>
</evidence>
<reference evidence="3" key="3">
    <citation type="submission" date="2025-08" db="UniProtKB">
        <authorList>
            <consortium name="RefSeq"/>
        </authorList>
    </citation>
    <scope>IDENTIFICATION</scope>
    <source>
        <strain evidence="3">CBS 342.82</strain>
    </source>
</reference>
<keyword evidence="2" id="KW-1185">Reference proteome</keyword>
<protein>
    <submittedName>
        <fullName evidence="3">Uncharacterized protein</fullName>
    </submittedName>
</protein>
<evidence type="ECO:0000256" key="1">
    <source>
        <dbReference type="SAM" id="MobiDB-lite"/>
    </source>
</evidence>
<name>A0A6J3LYZ1_9PEZI</name>
<dbReference type="Proteomes" id="UP000504637">
    <property type="component" value="Unplaced"/>
</dbReference>